<evidence type="ECO:0000256" key="5">
    <source>
        <dbReference type="ARBA" id="ARBA00023014"/>
    </source>
</evidence>
<dbReference type="InterPro" id="IPR007197">
    <property type="entry name" value="rSAM"/>
</dbReference>
<evidence type="ECO:0000256" key="4">
    <source>
        <dbReference type="ARBA" id="ARBA00023004"/>
    </source>
</evidence>
<dbReference type="GO" id="GO:0003824">
    <property type="term" value="F:catalytic activity"/>
    <property type="evidence" value="ECO:0007669"/>
    <property type="project" value="InterPro"/>
</dbReference>
<organism evidence="6 7">
    <name type="scientific">Candidatus Shapirobacteria bacterium CG10_big_fil_rev_8_21_14_0_10_38_14</name>
    <dbReference type="NCBI Taxonomy" id="1974483"/>
    <lineage>
        <taxon>Bacteria</taxon>
        <taxon>Candidatus Shapironibacteriota</taxon>
    </lineage>
</organism>
<protein>
    <submittedName>
        <fullName evidence="6">B12-binding domain-containing radical SAM protein</fullName>
    </submittedName>
</protein>
<keyword evidence="3" id="KW-0479">Metal-binding</keyword>
<proteinExistence type="predicted"/>
<comment type="cofactor">
    <cofactor evidence="1">
        <name>[4Fe-4S] cluster</name>
        <dbReference type="ChEBI" id="CHEBI:49883"/>
    </cofactor>
</comment>
<dbReference type="AlphaFoldDB" id="A0A2M8L6B4"/>
<evidence type="ECO:0000256" key="3">
    <source>
        <dbReference type="ARBA" id="ARBA00022723"/>
    </source>
</evidence>
<dbReference type="Proteomes" id="UP000229500">
    <property type="component" value="Unassembled WGS sequence"/>
</dbReference>
<keyword evidence="4" id="KW-0408">Iron</keyword>
<evidence type="ECO:0000256" key="1">
    <source>
        <dbReference type="ARBA" id="ARBA00001966"/>
    </source>
</evidence>
<dbReference type="SUPFAM" id="SSF102114">
    <property type="entry name" value="Radical SAM enzymes"/>
    <property type="match status" value="1"/>
</dbReference>
<evidence type="ECO:0000256" key="2">
    <source>
        <dbReference type="ARBA" id="ARBA00022691"/>
    </source>
</evidence>
<dbReference type="GO" id="GO:0051536">
    <property type="term" value="F:iron-sulfur cluster binding"/>
    <property type="evidence" value="ECO:0007669"/>
    <property type="project" value="UniProtKB-KW"/>
</dbReference>
<feature type="non-terminal residue" evidence="6">
    <location>
        <position position="314"/>
    </location>
</feature>
<keyword evidence="5" id="KW-0411">Iron-sulfur</keyword>
<gene>
    <name evidence="6" type="ORF">COU96_00205</name>
</gene>
<dbReference type="PANTHER" id="PTHR43409:SF7">
    <property type="entry name" value="BLL1977 PROTEIN"/>
    <property type="match status" value="1"/>
</dbReference>
<dbReference type="SFLD" id="SFLDG01082">
    <property type="entry name" value="B12-binding_domain_containing"/>
    <property type="match status" value="1"/>
</dbReference>
<dbReference type="PANTHER" id="PTHR43409">
    <property type="entry name" value="ANAEROBIC MAGNESIUM-PROTOPORPHYRIN IX MONOMETHYL ESTER CYCLASE-RELATED"/>
    <property type="match status" value="1"/>
</dbReference>
<keyword evidence="2" id="KW-0949">S-adenosyl-L-methionine</keyword>
<dbReference type="EMBL" id="PFEL01000012">
    <property type="protein sequence ID" value="PJE69346.1"/>
    <property type="molecule type" value="Genomic_DNA"/>
</dbReference>
<sequence>MKVVFANSPIPGAKGTPTILQNRQFQWFSNPCFIYPVVPAQAATMLKNKGFEVAWLDGIAEKKSFREWLEEVKQEKADLLFLETKTPVVKAHWKIISNLKKDCPDLKIVLAGDHVTAFPKESFEKSKVDYILTGGDYDFLLLNLAEHLTKGKKLESGIWQRGKSGKPFSSGKFKQDHDLNKIPFIDRDLTKWKLYAYENGNYKNTPGTYIMSGRDCWWRKKGGCKFCAWTVLYPKFQTRSVENVLDEIGELIEKYKFREIMDDTGTFPAGVWLTDFCKGMIKRGYNKKINFDCNLRFGILKQEDYELMARAGFR</sequence>
<dbReference type="Gene3D" id="3.40.50.280">
    <property type="entry name" value="Cobalamin-binding domain"/>
    <property type="match status" value="1"/>
</dbReference>
<dbReference type="InterPro" id="IPR051198">
    <property type="entry name" value="BchE-like"/>
</dbReference>
<evidence type="ECO:0000313" key="7">
    <source>
        <dbReference type="Proteomes" id="UP000229500"/>
    </source>
</evidence>
<dbReference type="InterPro" id="IPR058240">
    <property type="entry name" value="rSAM_sf"/>
</dbReference>
<name>A0A2M8L6B4_9BACT</name>
<comment type="caution">
    <text evidence="6">The sequence shown here is derived from an EMBL/GenBank/DDBJ whole genome shotgun (WGS) entry which is preliminary data.</text>
</comment>
<dbReference type="GO" id="GO:0046872">
    <property type="term" value="F:metal ion binding"/>
    <property type="evidence" value="ECO:0007669"/>
    <property type="project" value="UniProtKB-KW"/>
</dbReference>
<reference evidence="7" key="1">
    <citation type="submission" date="2017-09" db="EMBL/GenBank/DDBJ databases">
        <title>Depth-based differentiation of microbial function through sediment-hosted aquifers and enrichment of novel symbionts in the deep terrestrial subsurface.</title>
        <authorList>
            <person name="Probst A.J."/>
            <person name="Ladd B."/>
            <person name="Jarett J.K."/>
            <person name="Geller-Mcgrath D.E."/>
            <person name="Sieber C.M.K."/>
            <person name="Emerson J.B."/>
            <person name="Anantharaman K."/>
            <person name="Thomas B.C."/>
            <person name="Malmstrom R."/>
            <person name="Stieglmeier M."/>
            <person name="Klingl A."/>
            <person name="Woyke T."/>
            <person name="Ryan C.M."/>
            <person name="Banfield J.F."/>
        </authorList>
    </citation>
    <scope>NUCLEOTIDE SEQUENCE [LARGE SCALE GENOMIC DNA]</scope>
</reference>
<dbReference type="SFLD" id="SFLDS00029">
    <property type="entry name" value="Radical_SAM"/>
    <property type="match status" value="1"/>
</dbReference>
<evidence type="ECO:0000313" key="6">
    <source>
        <dbReference type="EMBL" id="PJE69346.1"/>
    </source>
</evidence>
<accession>A0A2M8L6B4</accession>